<keyword evidence="1" id="KW-1133">Transmembrane helix</keyword>
<accession>A0A1J5SNL4</accession>
<gene>
    <name evidence="2" type="ORF">GALL_147800</name>
</gene>
<keyword evidence="1" id="KW-0472">Membrane</keyword>
<keyword evidence="1" id="KW-0812">Transmembrane</keyword>
<evidence type="ECO:0000256" key="1">
    <source>
        <dbReference type="SAM" id="Phobius"/>
    </source>
</evidence>
<dbReference type="EMBL" id="MLJW01000068">
    <property type="protein sequence ID" value="OIR03260.1"/>
    <property type="molecule type" value="Genomic_DNA"/>
</dbReference>
<protein>
    <submittedName>
        <fullName evidence="2">Uncharacterized protein</fullName>
    </submittedName>
</protein>
<reference evidence="2" key="1">
    <citation type="submission" date="2016-10" db="EMBL/GenBank/DDBJ databases">
        <title>Sequence of Gallionella enrichment culture.</title>
        <authorList>
            <person name="Poehlein A."/>
            <person name="Muehling M."/>
            <person name="Daniel R."/>
        </authorList>
    </citation>
    <scope>NUCLEOTIDE SEQUENCE</scope>
</reference>
<proteinExistence type="predicted"/>
<organism evidence="2">
    <name type="scientific">mine drainage metagenome</name>
    <dbReference type="NCBI Taxonomy" id="410659"/>
    <lineage>
        <taxon>unclassified sequences</taxon>
        <taxon>metagenomes</taxon>
        <taxon>ecological metagenomes</taxon>
    </lineage>
</organism>
<dbReference type="AlphaFoldDB" id="A0A1J5SNL4"/>
<evidence type="ECO:0000313" key="2">
    <source>
        <dbReference type="EMBL" id="OIR03260.1"/>
    </source>
</evidence>
<comment type="caution">
    <text evidence="2">The sequence shown here is derived from an EMBL/GenBank/DDBJ whole genome shotgun (WGS) entry which is preliminary data.</text>
</comment>
<feature type="transmembrane region" description="Helical" evidence="1">
    <location>
        <begin position="6"/>
        <end position="28"/>
    </location>
</feature>
<sequence length="44" mass="4880">MNPTAIALGIGIILGMILFFVCMGTGLLDKLLASMENWFSWFSR</sequence>
<name>A0A1J5SNL4_9ZZZZ</name>